<evidence type="ECO:0000313" key="3">
    <source>
        <dbReference type="EMBL" id="SFP57956.1"/>
    </source>
</evidence>
<dbReference type="GO" id="GO:0016491">
    <property type="term" value="F:oxidoreductase activity"/>
    <property type="evidence" value="ECO:0007669"/>
    <property type="project" value="UniProtKB-KW"/>
</dbReference>
<name>A0A1I5RJ53_9GAMM</name>
<protein>
    <submittedName>
        <fullName evidence="3">Gamma-glutamylputrescine oxidase</fullName>
    </submittedName>
</protein>
<evidence type="ECO:0000259" key="2">
    <source>
        <dbReference type="Pfam" id="PF01266"/>
    </source>
</evidence>
<organism evidence="3 4">
    <name type="scientific">Enterovibrio norvegicus DSM 15893</name>
    <dbReference type="NCBI Taxonomy" id="1121869"/>
    <lineage>
        <taxon>Bacteria</taxon>
        <taxon>Pseudomonadati</taxon>
        <taxon>Pseudomonadota</taxon>
        <taxon>Gammaproteobacteria</taxon>
        <taxon>Vibrionales</taxon>
        <taxon>Vibrionaceae</taxon>
        <taxon>Enterovibrio</taxon>
    </lineage>
</organism>
<dbReference type="Gene3D" id="3.50.50.60">
    <property type="entry name" value="FAD/NAD(P)-binding domain"/>
    <property type="match status" value="1"/>
</dbReference>
<dbReference type="PANTHER" id="PTHR13847:SF275">
    <property type="entry name" value="GAMMA-GLUTAMYLPUTRESCINE OXIDOREDUCTASE"/>
    <property type="match status" value="1"/>
</dbReference>
<dbReference type="SUPFAM" id="SSF51905">
    <property type="entry name" value="FAD/NAD(P)-binding domain"/>
    <property type="match status" value="1"/>
</dbReference>
<dbReference type="PANTHER" id="PTHR13847">
    <property type="entry name" value="SARCOSINE DEHYDROGENASE-RELATED"/>
    <property type="match status" value="1"/>
</dbReference>
<dbReference type="GeneID" id="35870874"/>
<sequence>MLEQTRSSEHDAGAAASGIVDAAVEHAPSYYAASANPSPVRDALTADIETDVCIIGAGYTGLSSALHLLEAGFRVTVLEAARVGWGASGRNGGQIVNSYSRDIDVIEKTVGKKDAALFGDMAFEGGRIIRERVEKYGIRCDLKDGGVFAALNDKQLKEIQHQKALWERYGNDQLEMLSQSDMRNVVDTDQYVGGLLDKSGGHIHPLNLALGEAAAVESLGGKIYEDSAVVRVERGEPVKVFTEKGSVTASFLIVAGNAYLGGLVPELKAKSMPCGTQVIATEPLSDEQASAILPQDYCVEDCNYLLDYYRLSGDKRLIYGGGVVYGARDPSDINAIIRPKMLKTFPQLENVKIDYSWTGNFLMTLSRLPQVGRIGNNIYYSQGCSGHGVTYTHLAGRLMSEVLKGQAERFDAFASLPHLPFPGGHMLRVPFSMLGAWYYTVRDKFGI</sequence>
<evidence type="ECO:0000313" key="4">
    <source>
        <dbReference type="Proteomes" id="UP000182692"/>
    </source>
</evidence>
<dbReference type="Gene3D" id="3.30.9.10">
    <property type="entry name" value="D-Amino Acid Oxidase, subunit A, domain 2"/>
    <property type="match status" value="1"/>
</dbReference>
<dbReference type="Pfam" id="PF01266">
    <property type="entry name" value="DAO"/>
    <property type="match status" value="1"/>
</dbReference>
<dbReference type="EMBL" id="FOWR01000018">
    <property type="protein sequence ID" value="SFP57956.1"/>
    <property type="molecule type" value="Genomic_DNA"/>
</dbReference>
<feature type="domain" description="FAD dependent oxidoreductase" evidence="2">
    <location>
        <begin position="51"/>
        <end position="401"/>
    </location>
</feature>
<accession>A0A1I5RJ53</accession>
<dbReference type="InterPro" id="IPR006076">
    <property type="entry name" value="FAD-dep_OxRdtase"/>
</dbReference>
<dbReference type="InterPro" id="IPR036188">
    <property type="entry name" value="FAD/NAD-bd_sf"/>
</dbReference>
<dbReference type="AlphaFoldDB" id="A0A1I5RJ53"/>
<dbReference type="STRING" id="1121869.SAMN03084138_02544"/>
<evidence type="ECO:0000256" key="1">
    <source>
        <dbReference type="ARBA" id="ARBA00023002"/>
    </source>
</evidence>
<proteinExistence type="predicted"/>
<dbReference type="Proteomes" id="UP000182692">
    <property type="component" value="Unassembled WGS sequence"/>
</dbReference>
<dbReference type="RefSeq" id="WP_017008910.1">
    <property type="nucleotide sequence ID" value="NZ_FOWR01000018.1"/>
</dbReference>
<dbReference type="GO" id="GO:0005737">
    <property type="term" value="C:cytoplasm"/>
    <property type="evidence" value="ECO:0007669"/>
    <property type="project" value="TreeGrafter"/>
</dbReference>
<gene>
    <name evidence="3" type="ORF">SAMN03084138_02544</name>
</gene>
<keyword evidence="1" id="KW-0560">Oxidoreductase</keyword>
<reference evidence="3 4" key="1">
    <citation type="submission" date="2016-10" db="EMBL/GenBank/DDBJ databases">
        <authorList>
            <person name="de Groot N.N."/>
        </authorList>
    </citation>
    <scope>NUCLEOTIDE SEQUENCE [LARGE SCALE GENOMIC DNA]</scope>
    <source>
        <strain evidence="3 4">DSM 15893</strain>
    </source>
</reference>